<organism evidence="4 5">
    <name type="scientific">Lederbergia citrisecunda</name>
    <dbReference type="NCBI Taxonomy" id="2833583"/>
    <lineage>
        <taxon>Bacteria</taxon>
        <taxon>Bacillati</taxon>
        <taxon>Bacillota</taxon>
        <taxon>Bacilli</taxon>
        <taxon>Bacillales</taxon>
        <taxon>Bacillaceae</taxon>
        <taxon>Lederbergia</taxon>
    </lineage>
</organism>
<evidence type="ECO:0000313" key="5">
    <source>
        <dbReference type="Proteomes" id="UP000682713"/>
    </source>
</evidence>
<sequence>MNTICQLKTKIIPLSIETLPDASYLVVHYMYSNQWTEKNREECLYNLKKLLQFKNANFLMVKSGDSPAGFITLNWGFSTTKGKPILLIQDLFVMPSFRRKGIAKMLINESILLANEKDANRLQLNTGTSNNNARSLYRSMGFEWFSDKEIYMLFL</sequence>
<comment type="caution">
    <text evidence="4">The sequence shown here is derived from an EMBL/GenBank/DDBJ whole genome shotgun (WGS) entry which is preliminary data.</text>
</comment>
<dbReference type="CDD" id="cd04301">
    <property type="entry name" value="NAT_SF"/>
    <property type="match status" value="1"/>
</dbReference>
<reference evidence="4 5" key="1">
    <citation type="submission" date="2021-05" db="EMBL/GenBank/DDBJ databases">
        <title>Novel Bacillus species.</title>
        <authorList>
            <person name="Liu G."/>
        </authorList>
    </citation>
    <scope>NUCLEOTIDE SEQUENCE [LARGE SCALE GENOMIC DNA]</scope>
    <source>
        <strain evidence="4 5">FJAT-49732</strain>
    </source>
</reference>
<evidence type="ECO:0000313" key="4">
    <source>
        <dbReference type="EMBL" id="MBS4198561.1"/>
    </source>
</evidence>
<evidence type="ECO:0000256" key="2">
    <source>
        <dbReference type="ARBA" id="ARBA00023315"/>
    </source>
</evidence>
<dbReference type="SUPFAM" id="SSF55729">
    <property type="entry name" value="Acyl-CoA N-acyltransferases (Nat)"/>
    <property type="match status" value="1"/>
</dbReference>
<dbReference type="EMBL" id="JAGYPJ010000001">
    <property type="protein sequence ID" value="MBS4198561.1"/>
    <property type="molecule type" value="Genomic_DNA"/>
</dbReference>
<dbReference type="Gene3D" id="3.40.630.30">
    <property type="match status" value="1"/>
</dbReference>
<accession>A0A942YLQ2</accession>
<protein>
    <submittedName>
        <fullName evidence="4">GNAT family N-acetyltransferase</fullName>
    </submittedName>
</protein>
<name>A0A942YLQ2_9BACI</name>
<dbReference type="Pfam" id="PF00583">
    <property type="entry name" value="Acetyltransf_1"/>
    <property type="match status" value="1"/>
</dbReference>
<gene>
    <name evidence="4" type="ORF">KHA93_02720</name>
</gene>
<evidence type="ECO:0000256" key="1">
    <source>
        <dbReference type="ARBA" id="ARBA00022679"/>
    </source>
</evidence>
<dbReference type="Proteomes" id="UP000682713">
    <property type="component" value="Unassembled WGS sequence"/>
</dbReference>
<keyword evidence="1" id="KW-0808">Transferase</keyword>
<dbReference type="RefSeq" id="WP_213109307.1">
    <property type="nucleotide sequence ID" value="NZ_JAGYPJ010000001.1"/>
</dbReference>
<keyword evidence="2" id="KW-0012">Acyltransferase</keyword>
<dbReference type="InterPro" id="IPR016181">
    <property type="entry name" value="Acyl_CoA_acyltransferase"/>
</dbReference>
<evidence type="ECO:0000259" key="3">
    <source>
        <dbReference type="PROSITE" id="PS51186"/>
    </source>
</evidence>
<dbReference type="GO" id="GO:0008080">
    <property type="term" value="F:N-acetyltransferase activity"/>
    <property type="evidence" value="ECO:0007669"/>
    <property type="project" value="UniProtKB-ARBA"/>
</dbReference>
<feature type="domain" description="N-acetyltransferase" evidence="3">
    <location>
        <begin position="14"/>
        <end position="155"/>
    </location>
</feature>
<dbReference type="InterPro" id="IPR000182">
    <property type="entry name" value="GNAT_dom"/>
</dbReference>
<dbReference type="InterPro" id="IPR051016">
    <property type="entry name" value="Diverse_Substrate_AcTransf"/>
</dbReference>
<dbReference type="PROSITE" id="PS51186">
    <property type="entry name" value="GNAT"/>
    <property type="match status" value="1"/>
</dbReference>
<dbReference type="PANTHER" id="PTHR10545:SF29">
    <property type="entry name" value="GH14572P-RELATED"/>
    <property type="match status" value="1"/>
</dbReference>
<dbReference type="AlphaFoldDB" id="A0A942YLQ2"/>
<dbReference type="PANTHER" id="PTHR10545">
    <property type="entry name" value="DIAMINE N-ACETYLTRANSFERASE"/>
    <property type="match status" value="1"/>
</dbReference>
<keyword evidence="5" id="KW-1185">Reference proteome</keyword>
<proteinExistence type="predicted"/>